<dbReference type="AlphaFoldDB" id="A0A6P1TS85"/>
<evidence type="ECO:0000259" key="6">
    <source>
        <dbReference type="Pfam" id="PF02826"/>
    </source>
</evidence>
<dbReference type="InterPro" id="IPR036291">
    <property type="entry name" value="NAD(P)-bd_dom_sf"/>
</dbReference>
<dbReference type="SUPFAM" id="SSF52283">
    <property type="entry name" value="Formate/glycerate dehydrogenase catalytic domain-like"/>
    <property type="match status" value="1"/>
</dbReference>
<dbReference type="InterPro" id="IPR006139">
    <property type="entry name" value="D-isomer_2_OHA_DH_cat_dom"/>
</dbReference>
<dbReference type="Pfam" id="PF02826">
    <property type="entry name" value="2-Hacid_dh_C"/>
    <property type="match status" value="1"/>
</dbReference>
<dbReference type="SUPFAM" id="SSF51735">
    <property type="entry name" value="NAD(P)-binding Rossmann-fold domains"/>
    <property type="match status" value="1"/>
</dbReference>
<dbReference type="KEGG" id="anr:Ana3638_18990"/>
<keyword evidence="3" id="KW-0520">NAD</keyword>
<dbReference type="InterPro" id="IPR029753">
    <property type="entry name" value="D-isomer_DH_CS"/>
</dbReference>
<keyword evidence="8" id="KW-1185">Reference proteome</keyword>
<gene>
    <name evidence="7" type="ORF">Ana3638_18990</name>
</gene>
<feature type="domain" description="D-isomer specific 2-hydroxyacid dehydrogenase NAD-binding" evidence="6">
    <location>
        <begin position="106"/>
        <end position="287"/>
    </location>
</feature>
<evidence type="ECO:0000313" key="8">
    <source>
        <dbReference type="Proteomes" id="UP000464314"/>
    </source>
</evidence>
<feature type="domain" description="D-isomer specific 2-hydroxyacid dehydrogenase catalytic" evidence="5">
    <location>
        <begin position="11"/>
        <end position="315"/>
    </location>
</feature>
<dbReference type="InterPro" id="IPR006140">
    <property type="entry name" value="D-isomer_DH_NAD-bd"/>
</dbReference>
<evidence type="ECO:0000259" key="5">
    <source>
        <dbReference type="Pfam" id="PF00389"/>
    </source>
</evidence>
<organism evidence="7 8">
    <name type="scientific">Anaerocolumna sedimenticola</name>
    <dbReference type="NCBI Taxonomy" id="2696063"/>
    <lineage>
        <taxon>Bacteria</taxon>
        <taxon>Bacillati</taxon>
        <taxon>Bacillota</taxon>
        <taxon>Clostridia</taxon>
        <taxon>Lachnospirales</taxon>
        <taxon>Lachnospiraceae</taxon>
        <taxon>Anaerocolumna</taxon>
    </lineage>
</organism>
<evidence type="ECO:0000256" key="1">
    <source>
        <dbReference type="ARBA" id="ARBA00005854"/>
    </source>
</evidence>
<accession>A0A6P1TS85</accession>
<dbReference type="PANTHER" id="PTHR43761:SF1">
    <property type="entry name" value="D-ISOMER SPECIFIC 2-HYDROXYACID DEHYDROGENASE CATALYTIC DOMAIN-CONTAINING PROTEIN-RELATED"/>
    <property type="match status" value="1"/>
</dbReference>
<reference evidence="7 8" key="1">
    <citation type="submission" date="2020-01" db="EMBL/GenBank/DDBJ databases">
        <title>Genome analysis of Anaerocolumna sp. CBA3638.</title>
        <authorList>
            <person name="Kim J."/>
            <person name="Roh S.W."/>
        </authorList>
    </citation>
    <scope>NUCLEOTIDE SEQUENCE [LARGE SCALE GENOMIC DNA]</scope>
    <source>
        <strain evidence="7 8">CBA3638</strain>
    </source>
</reference>
<sequence length="319" mass="35771">MKVVFLETDTLGNDVDLTIFEEFSEVIKYNKSEPLLNADRSADADILVVNKIPMNESTLYKADKLQLICITGTGTNIVDFAYTNKRNIAVANVKGYSTNSVVQHTFALLFYLYEKLNYYDNFVKSGDYVKSDIFSRFDIKFNELYGKTWGIIGLGEIGRGVAKVAEAFGCHVIYYSTSGKNVNREYERVDFNTLLTCADIISIHAPLNSDTENLIDGNALEKMKSTAILLNLGRGPIVNEDALVKALETNKIAAAGLDVIKVEPMSPENPLQRIKDSNKLIITPHIAWATVEARQRCVREVYENMKAFLRGEERNIVRG</sequence>
<proteinExistence type="inferred from homology"/>
<evidence type="ECO:0000256" key="3">
    <source>
        <dbReference type="ARBA" id="ARBA00023027"/>
    </source>
</evidence>
<dbReference type="PANTHER" id="PTHR43761">
    <property type="entry name" value="D-ISOMER SPECIFIC 2-HYDROXYACID DEHYDROGENASE FAMILY PROTEIN (AFU_ORTHOLOGUE AFUA_1G13630)"/>
    <property type="match status" value="1"/>
</dbReference>
<comment type="similarity">
    <text evidence="1 4">Belongs to the D-isomer specific 2-hydroxyacid dehydrogenase family.</text>
</comment>
<dbReference type="PROSITE" id="PS00671">
    <property type="entry name" value="D_2_HYDROXYACID_DH_3"/>
    <property type="match status" value="1"/>
</dbReference>
<evidence type="ECO:0000256" key="2">
    <source>
        <dbReference type="ARBA" id="ARBA00023002"/>
    </source>
</evidence>
<dbReference type="RefSeq" id="WP_161839429.1">
    <property type="nucleotide sequence ID" value="NZ_CP048000.1"/>
</dbReference>
<dbReference type="GO" id="GO:0051287">
    <property type="term" value="F:NAD binding"/>
    <property type="evidence" value="ECO:0007669"/>
    <property type="project" value="InterPro"/>
</dbReference>
<dbReference type="PROSITE" id="PS00670">
    <property type="entry name" value="D_2_HYDROXYACID_DH_2"/>
    <property type="match status" value="1"/>
</dbReference>
<dbReference type="Proteomes" id="UP000464314">
    <property type="component" value="Chromosome"/>
</dbReference>
<evidence type="ECO:0000313" key="7">
    <source>
        <dbReference type="EMBL" id="QHQ62606.1"/>
    </source>
</evidence>
<keyword evidence="2 4" id="KW-0560">Oxidoreductase</keyword>
<dbReference type="Gene3D" id="3.40.50.720">
    <property type="entry name" value="NAD(P)-binding Rossmann-like Domain"/>
    <property type="match status" value="2"/>
</dbReference>
<dbReference type="NCBIfam" id="NF006263">
    <property type="entry name" value="PRK08410.1"/>
    <property type="match status" value="1"/>
</dbReference>
<protein>
    <submittedName>
        <fullName evidence="7">D-2-hydroxyacid dehydrogenase</fullName>
    </submittedName>
</protein>
<dbReference type="Pfam" id="PF00389">
    <property type="entry name" value="2-Hacid_dh"/>
    <property type="match status" value="1"/>
</dbReference>
<evidence type="ECO:0000256" key="4">
    <source>
        <dbReference type="RuleBase" id="RU003719"/>
    </source>
</evidence>
<dbReference type="EMBL" id="CP048000">
    <property type="protein sequence ID" value="QHQ62606.1"/>
    <property type="molecule type" value="Genomic_DNA"/>
</dbReference>
<name>A0A6P1TS85_9FIRM</name>
<dbReference type="InterPro" id="IPR050418">
    <property type="entry name" value="D-iso_2-hydroxyacid_DH_PdxB"/>
</dbReference>
<dbReference type="GO" id="GO:0016616">
    <property type="term" value="F:oxidoreductase activity, acting on the CH-OH group of donors, NAD or NADP as acceptor"/>
    <property type="evidence" value="ECO:0007669"/>
    <property type="project" value="InterPro"/>
</dbReference>